<dbReference type="InterPro" id="IPR025909">
    <property type="entry name" value="Soyouz_module"/>
</dbReference>
<dbReference type="Pfam" id="PF03210">
    <property type="entry name" value="Paramyx_P_V_C"/>
    <property type="match status" value="1"/>
</dbReference>
<feature type="compositionally biased region" description="Low complexity" evidence="5">
    <location>
        <begin position="142"/>
        <end position="157"/>
    </location>
</feature>
<feature type="compositionally biased region" description="Polar residues" evidence="5">
    <location>
        <begin position="258"/>
        <end position="267"/>
    </location>
</feature>
<evidence type="ECO:0000259" key="6">
    <source>
        <dbReference type="Pfam" id="PF14313"/>
    </source>
</evidence>
<feature type="region of interest" description="Disordered" evidence="5">
    <location>
        <begin position="27"/>
        <end position="194"/>
    </location>
</feature>
<dbReference type="Proteomes" id="UP001250368">
    <property type="component" value="Segment"/>
</dbReference>
<keyword evidence="2" id="KW-0597">Phosphoprotein</keyword>
<dbReference type="Pfam" id="PF14313">
    <property type="entry name" value="Soyouz_module"/>
    <property type="match status" value="1"/>
</dbReference>
<dbReference type="EMBL" id="OM030334">
    <property type="protein sequence ID" value="UOL48935.1"/>
    <property type="molecule type" value="Viral_cRNA"/>
</dbReference>
<evidence type="ECO:0000256" key="3">
    <source>
        <dbReference type="ARBA" id="ARBA00022953"/>
    </source>
</evidence>
<evidence type="ECO:0000256" key="1">
    <source>
        <dbReference type="ARBA" id="ARBA00020572"/>
    </source>
</evidence>
<evidence type="ECO:0000256" key="2">
    <source>
        <dbReference type="ARBA" id="ARBA00022553"/>
    </source>
</evidence>
<feature type="region of interest" description="Disordered" evidence="5">
    <location>
        <begin position="258"/>
        <end position="279"/>
    </location>
</feature>
<keyword evidence="8" id="KW-1185">Reference proteome</keyword>
<feature type="domain" description="Phosphoprotein P soyouz module" evidence="6">
    <location>
        <begin position="3"/>
        <end position="54"/>
    </location>
</feature>
<protein>
    <recommendedName>
        <fullName evidence="1">Phosphoprotein</fullName>
    </recommendedName>
</protein>
<dbReference type="InterPro" id="IPR004897">
    <property type="entry name" value="P/V_Pprotein_paramyxoviral"/>
</dbReference>
<sequence length="496" mass="54940">MSTPQEKLQSIENGLQIAEFIQANRESINQTYGRSSIGKPTTKERTKAWETFTGDKDNTPRRPQRRGKSLPRIAENESSISDDGNVKSSRHLPAGEETGEIEQTTGDNSGRNAESTPLPDEEGESSNIQNSQPSARGGGLDSNGDGELNEGSNNNESTDGSGGSENRRGAVNNDDKITEQGPARKTIVDTTQNDLDKMLDEMKPAPKRSLKMAENLKEIESSLPDYEPVVKKTTEGSTQYPRLVGKPMLMSGATHVVHQSHQTQSDSDAGVESAPSSADSVKMISPLFESIRDDNDKRLKSLEEKMDKLLENQAKIMTKLNSVLEIREDISNIKNALTNQSLALSTIDNYISELMIVIPKSGIDDDTDDFEKKVNPDLKMVIGRDNSRGRKEVMKQSSVMEKIDVGDDLFIPNEINEDYITQPIDNTKNNAAKFVPTEDPTSARILKAIIRKETKNDTLISQLYELIDSSFRIIPMSDIYDAVMELIEIDKKNSEE</sequence>
<feature type="compositionally biased region" description="Basic and acidic residues" evidence="5">
    <location>
        <begin position="41"/>
        <end position="60"/>
    </location>
</feature>
<proteinExistence type="predicted"/>
<keyword evidence="4" id="KW-0175">Coiled coil</keyword>
<evidence type="ECO:0000313" key="7">
    <source>
        <dbReference type="EMBL" id="UOL48935.1"/>
    </source>
</evidence>
<evidence type="ECO:0000256" key="5">
    <source>
        <dbReference type="SAM" id="MobiDB-lite"/>
    </source>
</evidence>
<reference evidence="7" key="1">
    <citation type="submission" date="2021-12" db="EMBL/GenBank/DDBJ databases">
        <authorList>
            <person name="Tan Z.-Z."/>
            <person name="Pan Y.-F."/>
            <person name="Zhang Y.-Z."/>
        </authorList>
    </citation>
    <scope>NUCLEOTIDE SEQUENCE</scope>
    <source>
        <strain evidence="7">JSB_DaWei</strain>
    </source>
</reference>
<feature type="compositionally biased region" description="Basic and acidic residues" evidence="5">
    <location>
        <begin position="165"/>
        <end position="178"/>
    </location>
</feature>
<feature type="coiled-coil region" evidence="4">
    <location>
        <begin position="292"/>
        <end position="319"/>
    </location>
</feature>
<dbReference type="Gene3D" id="1.20.5.110">
    <property type="match status" value="1"/>
</dbReference>
<name>A0A8T9KN92_9MONO</name>
<organism evidence="7 8">
    <name type="scientific">Jingmen Myotis davidii paramyxovirus 1</name>
    <dbReference type="NCBI Taxonomy" id="2928983"/>
    <lineage>
        <taxon>Viruses</taxon>
        <taxon>Riboviria</taxon>
        <taxon>Orthornavirae</taxon>
        <taxon>Negarnaviricota</taxon>
        <taxon>Haploviricotina</taxon>
        <taxon>Monjiviricetes</taxon>
        <taxon>Mononegavirales</taxon>
        <taxon>Paramyxoviridae</taxon>
        <taxon>Orthoparamyxovirinae</taxon>
        <taxon>Parajeilongvirus</taxon>
        <taxon>Parajeilongvirus jingmenense</taxon>
    </lineage>
</organism>
<dbReference type="Gene3D" id="6.10.250.2490">
    <property type="match status" value="1"/>
</dbReference>
<evidence type="ECO:0000256" key="4">
    <source>
        <dbReference type="SAM" id="Coils"/>
    </source>
</evidence>
<keyword evidence="3" id="KW-0693">Viral RNA replication</keyword>
<accession>A0A8T9KN92</accession>
<feature type="compositionally biased region" description="Polar residues" evidence="5">
    <location>
        <begin position="125"/>
        <end position="134"/>
    </location>
</feature>
<evidence type="ECO:0000313" key="8">
    <source>
        <dbReference type="Proteomes" id="UP001250368"/>
    </source>
</evidence>